<accession>A0A858RK79</accession>
<dbReference type="KEGG" id="luo:HHL09_16590"/>
<proteinExistence type="predicted"/>
<organism evidence="2 3">
    <name type="scientific">Luteolibacter luteus</name>
    <dbReference type="NCBI Taxonomy" id="2728835"/>
    <lineage>
        <taxon>Bacteria</taxon>
        <taxon>Pseudomonadati</taxon>
        <taxon>Verrucomicrobiota</taxon>
        <taxon>Verrucomicrobiia</taxon>
        <taxon>Verrucomicrobiales</taxon>
        <taxon>Verrucomicrobiaceae</taxon>
        <taxon>Luteolibacter</taxon>
    </lineage>
</organism>
<evidence type="ECO:0000313" key="2">
    <source>
        <dbReference type="EMBL" id="QJE97337.1"/>
    </source>
</evidence>
<protein>
    <submittedName>
        <fullName evidence="2">Acyl carrier protein</fullName>
    </submittedName>
</protein>
<dbReference type="AlphaFoldDB" id="A0A858RK79"/>
<evidence type="ECO:0000313" key="3">
    <source>
        <dbReference type="Proteomes" id="UP000501812"/>
    </source>
</evidence>
<dbReference type="EMBL" id="CP051774">
    <property type="protein sequence ID" value="QJE97337.1"/>
    <property type="molecule type" value="Genomic_DNA"/>
</dbReference>
<dbReference type="InterPro" id="IPR036736">
    <property type="entry name" value="ACP-like_sf"/>
</dbReference>
<dbReference type="PROSITE" id="PS50075">
    <property type="entry name" value="CARRIER"/>
    <property type="match status" value="1"/>
</dbReference>
<dbReference type="Proteomes" id="UP000501812">
    <property type="component" value="Chromosome"/>
</dbReference>
<sequence>MEQELIEIVRTEILDTSDPLTPQSDLFAAGLDSMGIMQLLLAIEEKFAVAIDPADLSRENFSTGEKIAALVAGKQAAASR</sequence>
<dbReference type="SUPFAM" id="SSF47336">
    <property type="entry name" value="ACP-like"/>
    <property type="match status" value="1"/>
</dbReference>
<name>A0A858RK79_9BACT</name>
<feature type="domain" description="Carrier" evidence="1">
    <location>
        <begin position="1"/>
        <end position="75"/>
    </location>
</feature>
<dbReference type="Gene3D" id="1.10.1200.10">
    <property type="entry name" value="ACP-like"/>
    <property type="match status" value="1"/>
</dbReference>
<dbReference type="RefSeq" id="WP_169455737.1">
    <property type="nucleotide sequence ID" value="NZ_CP051774.1"/>
</dbReference>
<reference evidence="2 3" key="1">
    <citation type="submission" date="2020-04" db="EMBL/GenBank/DDBJ databases">
        <title>Luteolibacter sp. G-1-1-1 isolated from soil.</title>
        <authorList>
            <person name="Dahal R.H."/>
        </authorList>
    </citation>
    <scope>NUCLEOTIDE SEQUENCE [LARGE SCALE GENOMIC DNA]</scope>
    <source>
        <strain evidence="2 3">G-1-1-1</strain>
    </source>
</reference>
<gene>
    <name evidence="2" type="ORF">HHL09_16590</name>
</gene>
<dbReference type="Pfam" id="PF00550">
    <property type="entry name" value="PP-binding"/>
    <property type="match status" value="1"/>
</dbReference>
<keyword evidence="3" id="KW-1185">Reference proteome</keyword>
<evidence type="ECO:0000259" key="1">
    <source>
        <dbReference type="PROSITE" id="PS50075"/>
    </source>
</evidence>
<dbReference type="InterPro" id="IPR009081">
    <property type="entry name" value="PP-bd_ACP"/>
</dbReference>